<protein>
    <recommendedName>
        <fullName evidence="2">NADP-dependent oxidoreductase domain-containing protein</fullName>
    </recommendedName>
</protein>
<dbReference type="PANTHER" id="PTHR43364:SF15">
    <property type="entry name" value="ARYL-ALCOHOL DEHYDROGENASE AAD16-RELATED"/>
    <property type="match status" value="1"/>
</dbReference>
<evidence type="ECO:0000259" key="2">
    <source>
        <dbReference type="Pfam" id="PF00248"/>
    </source>
</evidence>
<organism evidence="3 4">
    <name type="scientific">Meyerozyma guilliermondii (strain ATCC 6260 / CBS 566 / DSM 6381 / JCM 1539 / NBRC 10279 / NRRL Y-324)</name>
    <name type="common">Yeast</name>
    <name type="synonym">Candida guilliermondii</name>
    <dbReference type="NCBI Taxonomy" id="294746"/>
    <lineage>
        <taxon>Eukaryota</taxon>
        <taxon>Fungi</taxon>
        <taxon>Dikarya</taxon>
        <taxon>Ascomycota</taxon>
        <taxon>Saccharomycotina</taxon>
        <taxon>Pichiomycetes</taxon>
        <taxon>Debaryomycetaceae</taxon>
        <taxon>Meyerozyma</taxon>
    </lineage>
</organism>
<dbReference type="KEGG" id="pgu:PGUG_02190"/>
<evidence type="ECO:0000313" key="3">
    <source>
        <dbReference type="EMBL" id="EDK38092.2"/>
    </source>
</evidence>
<dbReference type="eggNOG" id="KOG1575">
    <property type="taxonomic scope" value="Eukaryota"/>
</dbReference>
<dbReference type="GO" id="GO:0005829">
    <property type="term" value="C:cytosol"/>
    <property type="evidence" value="ECO:0007669"/>
    <property type="project" value="UniProtKB-ARBA"/>
</dbReference>
<dbReference type="PANTHER" id="PTHR43364">
    <property type="entry name" value="NADH-SPECIFIC METHYLGLYOXAL REDUCTASE-RELATED"/>
    <property type="match status" value="1"/>
</dbReference>
<dbReference type="InterPro" id="IPR036812">
    <property type="entry name" value="NAD(P)_OxRdtase_dom_sf"/>
</dbReference>
<dbReference type="InterPro" id="IPR050523">
    <property type="entry name" value="AKR_Detox_Biosynth"/>
</dbReference>
<dbReference type="SUPFAM" id="SSF51430">
    <property type="entry name" value="NAD(P)-linked oxidoreductase"/>
    <property type="match status" value="1"/>
</dbReference>
<dbReference type="OMA" id="MHAYCRD"/>
<proteinExistence type="predicted"/>
<dbReference type="CDD" id="cd19079">
    <property type="entry name" value="AKR_EcYajO-like"/>
    <property type="match status" value="1"/>
</dbReference>
<dbReference type="EMBL" id="CH408156">
    <property type="protein sequence ID" value="EDK38092.2"/>
    <property type="molecule type" value="Genomic_DNA"/>
</dbReference>
<dbReference type="RefSeq" id="XP_001486519.2">
    <property type="nucleotide sequence ID" value="XM_001486469.1"/>
</dbReference>
<evidence type="ECO:0000313" key="4">
    <source>
        <dbReference type="Proteomes" id="UP000001997"/>
    </source>
</evidence>
<keyword evidence="4" id="KW-1185">Reference proteome</keyword>
<dbReference type="GO" id="GO:0016491">
    <property type="term" value="F:oxidoreductase activity"/>
    <property type="evidence" value="ECO:0007669"/>
    <property type="project" value="UniProtKB-KW"/>
</dbReference>
<dbReference type="FunFam" id="3.20.20.100:FF:000004">
    <property type="entry name" value="Oxidoreductase, aldo/keto reductase"/>
    <property type="match status" value="1"/>
</dbReference>
<keyword evidence="1" id="KW-0560">Oxidoreductase</keyword>
<sequence>MSINNSTISRLGNSGLQINHAVVGTMLIGTNNNGIFANGVDGDEDSMALLKKCYDRGLRTFDTADVYSSGHSEEVIGKFLKKYDIPRDTVVILTKCYFAVDTYDKNRQEGLHLNNSGLSRKHILDAVDDSVRRLGTHIDLLQIHRYDPNVPDEEVMRALNDVVESGKVRYLGASSMKTYQFIGLQHTAELNGWHKFVSMQSMYNLIYREDERELNAYCNHAGIGLLPWSPNARGLLALPWTSAKIQEKLANPEVYGLNYMGLDVEHDKPIIDRVEELSKKYKCTMAEIAGAWLVAKGTHPIIGVTSEQAIDAMVAMAHTNLSKEDVEYLEEPYKAKMLVFTSS</sequence>
<accession>A5DFY9</accession>
<gene>
    <name evidence="3" type="ORF">PGUG_02190</name>
</gene>
<feature type="domain" description="NADP-dependent oxidoreductase" evidence="2">
    <location>
        <begin position="26"/>
        <end position="331"/>
    </location>
</feature>
<dbReference type="GeneID" id="5127847"/>
<dbReference type="Proteomes" id="UP000001997">
    <property type="component" value="Unassembled WGS sequence"/>
</dbReference>
<dbReference type="OrthoDB" id="48988at2759"/>
<dbReference type="VEuPathDB" id="FungiDB:PGUG_02190"/>
<dbReference type="AlphaFoldDB" id="A5DFY9"/>
<dbReference type="Gene3D" id="3.20.20.100">
    <property type="entry name" value="NADP-dependent oxidoreductase domain"/>
    <property type="match status" value="1"/>
</dbReference>
<name>A5DFY9_PICGU</name>
<reference evidence="3 4" key="1">
    <citation type="journal article" date="2009" name="Nature">
        <title>Evolution of pathogenicity and sexual reproduction in eight Candida genomes.</title>
        <authorList>
            <person name="Butler G."/>
            <person name="Rasmussen M.D."/>
            <person name="Lin M.F."/>
            <person name="Santos M.A."/>
            <person name="Sakthikumar S."/>
            <person name="Munro C.A."/>
            <person name="Rheinbay E."/>
            <person name="Grabherr M."/>
            <person name="Forche A."/>
            <person name="Reedy J.L."/>
            <person name="Agrafioti I."/>
            <person name="Arnaud M.B."/>
            <person name="Bates S."/>
            <person name="Brown A.J."/>
            <person name="Brunke S."/>
            <person name="Costanzo M.C."/>
            <person name="Fitzpatrick D.A."/>
            <person name="de Groot P.W."/>
            <person name="Harris D."/>
            <person name="Hoyer L.L."/>
            <person name="Hube B."/>
            <person name="Klis F.M."/>
            <person name="Kodira C."/>
            <person name="Lennard N."/>
            <person name="Logue M.E."/>
            <person name="Martin R."/>
            <person name="Neiman A.M."/>
            <person name="Nikolaou E."/>
            <person name="Quail M.A."/>
            <person name="Quinn J."/>
            <person name="Santos M.C."/>
            <person name="Schmitzberger F.F."/>
            <person name="Sherlock G."/>
            <person name="Shah P."/>
            <person name="Silverstein K.A."/>
            <person name="Skrzypek M.S."/>
            <person name="Soll D."/>
            <person name="Staggs R."/>
            <person name="Stansfield I."/>
            <person name="Stumpf M.P."/>
            <person name="Sudbery P.E."/>
            <person name="Srikantha T."/>
            <person name="Zeng Q."/>
            <person name="Berman J."/>
            <person name="Berriman M."/>
            <person name="Heitman J."/>
            <person name="Gow N.A."/>
            <person name="Lorenz M.C."/>
            <person name="Birren B.W."/>
            <person name="Kellis M."/>
            <person name="Cuomo C.A."/>
        </authorList>
    </citation>
    <scope>NUCLEOTIDE SEQUENCE [LARGE SCALE GENOMIC DNA]</scope>
    <source>
        <strain evidence="4">ATCC 6260 / CBS 566 / DSM 6381 / JCM 1539 / NBRC 10279 / NRRL Y-324</strain>
    </source>
</reference>
<dbReference type="HOGENOM" id="CLU_023205_2_0_1"/>
<dbReference type="InParanoid" id="A5DFY9"/>
<dbReference type="Pfam" id="PF00248">
    <property type="entry name" value="Aldo_ket_red"/>
    <property type="match status" value="1"/>
</dbReference>
<evidence type="ECO:0000256" key="1">
    <source>
        <dbReference type="ARBA" id="ARBA00023002"/>
    </source>
</evidence>
<dbReference type="InterPro" id="IPR023210">
    <property type="entry name" value="NADP_OxRdtase_dom"/>
</dbReference>